<dbReference type="PANTHER" id="PTHR36932:SF1">
    <property type="entry name" value="CAPSULAR POLYSACCHARIDE BIOSYNTHESIS PROTEIN"/>
    <property type="match status" value="1"/>
</dbReference>
<evidence type="ECO:0000313" key="1">
    <source>
        <dbReference type="EMBL" id="MFC5604800.1"/>
    </source>
</evidence>
<dbReference type="EMBL" id="JBHSNP010000029">
    <property type="protein sequence ID" value="MFC5604800.1"/>
    <property type="molecule type" value="Genomic_DNA"/>
</dbReference>
<keyword evidence="1" id="KW-0436">Ligase</keyword>
<dbReference type="SUPFAM" id="SSF56801">
    <property type="entry name" value="Acetyl-CoA synthetase-like"/>
    <property type="match status" value="1"/>
</dbReference>
<name>A0ABW0U3N5_9BACL</name>
<dbReference type="InterPro" id="IPR053158">
    <property type="entry name" value="CapK_Type1_Caps_Biosynth"/>
</dbReference>
<dbReference type="Gene3D" id="3.40.50.12780">
    <property type="entry name" value="N-terminal domain of ligase-like"/>
    <property type="match status" value="1"/>
</dbReference>
<protein>
    <submittedName>
        <fullName evidence="1">Phenylacetate--CoA ligase family protein</fullName>
    </submittedName>
</protein>
<sequence length="427" mass="49145">MRALAFKIKESISGRRVLKNVEDLRNSYGKKTDLQERRFANILQHAIKTTEFYSSYGGYFTLQSCPVIDKQTIKENYDQFLSRGFLKENLYKMTTSGSYGTPFTFYLSKEKKLKQQAEVIYFGEWSNYFVGTKHAYLMTKSKSKLKLFFQNEIIMAPYTLDLQWLEQQRNILRKQKPKVLIGYTSAIVTLANYIISKKDNFILDGVITVSEVLSEEHREIIKKAFRATPLSRYSTQEFGVLANECPQETKHHLNNVNYIIEILDIDKDIPAKPGELGRVVVTDLFSHAMPLIRYDTGDLAILGQGTCKCGLETPYLEVISGRLVEEVFDVNGNTVSGFAVNGAMQDIENVLQYQFVQEGENEYRMIIIKINNFDGENKIKARFQEFLGRNAKIIFEYTDEIPPLKSGKRPYIINKMKKSSSLSVNRQ</sequence>
<proteinExistence type="predicted"/>
<dbReference type="PANTHER" id="PTHR36932">
    <property type="entry name" value="CAPSULAR POLYSACCHARIDE BIOSYNTHESIS PROTEIN"/>
    <property type="match status" value="1"/>
</dbReference>
<comment type="caution">
    <text evidence="1">The sequence shown here is derived from an EMBL/GenBank/DDBJ whole genome shotgun (WGS) entry which is preliminary data.</text>
</comment>
<dbReference type="Proteomes" id="UP001596071">
    <property type="component" value="Unassembled WGS sequence"/>
</dbReference>
<gene>
    <name evidence="1" type="ORF">ACFPTP_16310</name>
</gene>
<evidence type="ECO:0000313" key="2">
    <source>
        <dbReference type="Proteomes" id="UP001596071"/>
    </source>
</evidence>
<accession>A0ABW0U3N5</accession>
<organism evidence="1 2">
    <name type="scientific">Sporosarcina koreensis</name>
    <dbReference type="NCBI Taxonomy" id="334735"/>
    <lineage>
        <taxon>Bacteria</taxon>
        <taxon>Bacillati</taxon>
        <taxon>Bacillota</taxon>
        <taxon>Bacilli</taxon>
        <taxon>Bacillales</taxon>
        <taxon>Caryophanaceae</taxon>
        <taxon>Sporosarcina</taxon>
    </lineage>
</organism>
<reference evidence="2" key="1">
    <citation type="journal article" date="2019" name="Int. J. Syst. Evol. Microbiol.">
        <title>The Global Catalogue of Microorganisms (GCM) 10K type strain sequencing project: providing services to taxonomists for standard genome sequencing and annotation.</title>
        <authorList>
            <consortium name="The Broad Institute Genomics Platform"/>
            <consortium name="The Broad Institute Genome Sequencing Center for Infectious Disease"/>
            <person name="Wu L."/>
            <person name="Ma J."/>
        </authorList>
    </citation>
    <scope>NUCLEOTIDE SEQUENCE [LARGE SCALE GENOMIC DNA]</scope>
    <source>
        <strain evidence="2">KACC 11299</strain>
    </source>
</reference>
<keyword evidence="2" id="KW-1185">Reference proteome</keyword>
<dbReference type="GO" id="GO:0016874">
    <property type="term" value="F:ligase activity"/>
    <property type="evidence" value="ECO:0007669"/>
    <property type="project" value="UniProtKB-KW"/>
</dbReference>
<dbReference type="RefSeq" id="WP_381446985.1">
    <property type="nucleotide sequence ID" value="NZ_JBHSNP010000029.1"/>
</dbReference>
<dbReference type="InterPro" id="IPR042099">
    <property type="entry name" value="ANL_N_sf"/>
</dbReference>